<gene>
    <name evidence="2" type="ORF">ACFFF8_10780</name>
</gene>
<keyword evidence="1" id="KW-0472">Membrane</keyword>
<proteinExistence type="predicted"/>
<evidence type="ECO:0000313" key="2">
    <source>
        <dbReference type="EMBL" id="MFC0685082.1"/>
    </source>
</evidence>
<sequence length="96" mass="10501">MNLVQTILLVAAITFLAGFWRSMKKTKLRAVAAWSLAKLLRHRGAATLWRAYSKTPLIWCLVIEIAGAALWGYVAYACGRFAVITALATCVAFGLV</sequence>
<name>A0ABV6S784_9SPHN</name>
<protein>
    <submittedName>
        <fullName evidence="2">Uncharacterized protein</fullName>
    </submittedName>
</protein>
<evidence type="ECO:0000313" key="3">
    <source>
        <dbReference type="Proteomes" id="UP001589858"/>
    </source>
</evidence>
<evidence type="ECO:0000256" key="1">
    <source>
        <dbReference type="SAM" id="Phobius"/>
    </source>
</evidence>
<keyword evidence="1" id="KW-0812">Transmembrane</keyword>
<keyword evidence="3" id="KW-1185">Reference proteome</keyword>
<accession>A0ABV6S784</accession>
<keyword evidence="1" id="KW-1133">Transmembrane helix</keyword>
<dbReference type="RefSeq" id="WP_267223388.1">
    <property type="nucleotide sequence ID" value="NZ_JAPCWC010000022.1"/>
</dbReference>
<dbReference type="EMBL" id="JBHLTM010000038">
    <property type="protein sequence ID" value="MFC0685082.1"/>
    <property type="molecule type" value="Genomic_DNA"/>
</dbReference>
<feature type="transmembrane region" description="Helical" evidence="1">
    <location>
        <begin position="57"/>
        <end position="76"/>
    </location>
</feature>
<organism evidence="2 3">
    <name type="scientific">Novosphingobium clariflavum</name>
    <dbReference type="NCBI Taxonomy" id="2029884"/>
    <lineage>
        <taxon>Bacteria</taxon>
        <taxon>Pseudomonadati</taxon>
        <taxon>Pseudomonadota</taxon>
        <taxon>Alphaproteobacteria</taxon>
        <taxon>Sphingomonadales</taxon>
        <taxon>Sphingomonadaceae</taxon>
        <taxon>Novosphingobium</taxon>
    </lineage>
</organism>
<feature type="transmembrane region" description="Helical" evidence="1">
    <location>
        <begin position="6"/>
        <end position="23"/>
    </location>
</feature>
<comment type="caution">
    <text evidence="2">The sequence shown here is derived from an EMBL/GenBank/DDBJ whole genome shotgun (WGS) entry which is preliminary data.</text>
</comment>
<dbReference type="Proteomes" id="UP001589858">
    <property type="component" value="Unassembled WGS sequence"/>
</dbReference>
<reference evidence="2 3" key="1">
    <citation type="submission" date="2024-09" db="EMBL/GenBank/DDBJ databases">
        <authorList>
            <person name="Sun Q."/>
            <person name="Mori K."/>
        </authorList>
    </citation>
    <scope>NUCLEOTIDE SEQUENCE [LARGE SCALE GENOMIC DNA]</scope>
    <source>
        <strain evidence="2 3">CICC 11035S</strain>
    </source>
</reference>